<dbReference type="WBParaSite" id="jg16924">
    <property type="protein sequence ID" value="jg16924"/>
    <property type="gene ID" value="jg16924"/>
</dbReference>
<evidence type="ECO:0000313" key="2">
    <source>
        <dbReference type="WBParaSite" id="jg16924"/>
    </source>
</evidence>
<accession>A0A915D9B8</accession>
<evidence type="ECO:0000313" key="1">
    <source>
        <dbReference type="Proteomes" id="UP000887574"/>
    </source>
</evidence>
<dbReference type="Proteomes" id="UP000887574">
    <property type="component" value="Unplaced"/>
</dbReference>
<proteinExistence type="predicted"/>
<keyword evidence="1" id="KW-1185">Reference proteome</keyword>
<protein>
    <submittedName>
        <fullName evidence="2">Uncharacterized protein</fullName>
    </submittedName>
</protein>
<name>A0A915D9B8_9BILA</name>
<sequence>MIQENTDVIVNMGKEENEEMLNFDPHLVNTSTFNVILYSLDQVAVEYNVLGNSAVVLAVGDSAVFPHYLLALD</sequence>
<dbReference type="AlphaFoldDB" id="A0A915D9B8"/>
<organism evidence="1 2">
    <name type="scientific">Ditylenchus dipsaci</name>
    <dbReference type="NCBI Taxonomy" id="166011"/>
    <lineage>
        <taxon>Eukaryota</taxon>
        <taxon>Metazoa</taxon>
        <taxon>Ecdysozoa</taxon>
        <taxon>Nematoda</taxon>
        <taxon>Chromadorea</taxon>
        <taxon>Rhabditida</taxon>
        <taxon>Tylenchina</taxon>
        <taxon>Tylenchomorpha</taxon>
        <taxon>Sphaerularioidea</taxon>
        <taxon>Anguinidae</taxon>
        <taxon>Anguininae</taxon>
        <taxon>Ditylenchus</taxon>
    </lineage>
</organism>
<reference evidence="2" key="1">
    <citation type="submission" date="2022-11" db="UniProtKB">
        <authorList>
            <consortium name="WormBaseParasite"/>
        </authorList>
    </citation>
    <scope>IDENTIFICATION</scope>
</reference>